<evidence type="ECO:0000256" key="1">
    <source>
        <dbReference type="PROSITE-ProRule" id="PRU00169"/>
    </source>
</evidence>
<evidence type="ECO:0000313" key="4">
    <source>
        <dbReference type="Proteomes" id="UP000325289"/>
    </source>
</evidence>
<feature type="modified residue" description="4-aspartylphosphate" evidence="1">
    <location>
        <position position="51"/>
    </location>
</feature>
<gene>
    <name evidence="3" type="ORF">SAMN04515678_110111</name>
</gene>
<accession>A0A1I2AY28</accession>
<sequence>MRVLIVESRKELGTLWRNALARGGAEVWLAHGQNDAAGLIHRTEFDVIVLDVVLDEGSALAVADLASYRQPICRVVFVTDTTFFSDGTIFNYCANAAAYVPASTAPDDLAALVEHHATVKRP</sequence>
<evidence type="ECO:0000313" key="3">
    <source>
        <dbReference type="EMBL" id="SFE48726.1"/>
    </source>
</evidence>
<feature type="domain" description="Response regulatory" evidence="2">
    <location>
        <begin position="2"/>
        <end position="117"/>
    </location>
</feature>
<dbReference type="GO" id="GO:0000160">
    <property type="term" value="P:phosphorelay signal transduction system"/>
    <property type="evidence" value="ECO:0007669"/>
    <property type="project" value="InterPro"/>
</dbReference>
<dbReference type="Proteomes" id="UP000325289">
    <property type="component" value="Unassembled WGS sequence"/>
</dbReference>
<reference evidence="3 4" key="1">
    <citation type="submission" date="2016-10" db="EMBL/GenBank/DDBJ databases">
        <authorList>
            <person name="Varghese N."/>
            <person name="Submissions S."/>
        </authorList>
    </citation>
    <scope>NUCLEOTIDE SEQUENCE [LARGE SCALE GENOMIC DNA]</scope>
    <source>
        <strain evidence="4">YIM D21,KCTC 23444,ACCC 10710</strain>
    </source>
</reference>
<organism evidence="3 4">
    <name type="scientific">Roseivivax sediminis</name>
    <dbReference type="NCBI Taxonomy" id="936889"/>
    <lineage>
        <taxon>Bacteria</taxon>
        <taxon>Pseudomonadati</taxon>
        <taxon>Pseudomonadota</taxon>
        <taxon>Alphaproteobacteria</taxon>
        <taxon>Rhodobacterales</taxon>
        <taxon>Roseobacteraceae</taxon>
        <taxon>Roseivivax</taxon>
    </lineage>
</organism>
<dbReference type="OrthoDB" id="7874292at2"/>
<dbReference type="SMART" id="SM00448">
    <property type="entry name" value="REC"/>
    <property type="match status" value="1"/>
</dbReference>
<keyword evidence="4" id="KW-1185">Reference proteome</keyword>
<protein>
    <submittedName>
        <fullName evidence="3">Response regulator receiver domain-containing protein</fullName>
    </submittedName>
</protein>
<proteinExistence type="predicted"/>
<dbReference type="AlphaFoldDB" id="A0A1I2AY28"/>
<name>A0A1I2AY28_9RHOB</name>
<dbReference type="PROSITE" id="PS50110">
    <property type="entry name" value="RESPONSE_REGULATORY"/>
    <property type="match status" value="1"/>
</dbReference>
<dbReference type="InterPro" id="IPR001789">
    <property type="entry name" value="Sig_transdc_resp-reg_receiver"/>
</dbReference>
<dbReference type="CDD" id="cd00156">
    <property type="entry name" value="REC"/>
    <property type="match status" value="1"/>
</dbReference>
<keyword evidence="1" id="KW-0597">Phosphoprotein</keyword>
<dbReference type="RefSeq" id="WP_149756899.1">
    <property type="nucleotide sequence ID" value="NZ_FOMS01000010.1"/>
</dbReference>
<dbReference type="EMBL" id="FOMS01000010">
    <property type="protein sequence ID" value="SFE48726.1"/>
    <property type="molecule type" value="Genomic_DNA"/>
</dbReference>
<dbReference type="SUPFAM" id="SSF52172">
    <property type="entry name" value="CheY-like"/>
    <property type="match status" value="1"/>
</dbReference>
<evidence type="ECO:0000259" key="2">
    <source>
        <dbReference type="PROSITE" id="PS50110"/>
    </source>
</evidence>
<dbReference type="Gene3D" id="3.40.50.2300">
    <property type="match status" value="1"/>
</dbReference>
<dbReference type="InterPro" id="IPR011006">
    <property type="entry name" value="CheY-like_superfamily"/>
</dbReference>